<organism evidence="8">
    <name type="scientific">Lygus hesperus</name>
    <name type="common">Western plant bug</name>
    <dbReference type="NCBI Taxonomy" id="30085"/>
    <lineage>
        <taxon>Eukaryota</taxon>
        <taxon>Metazoa</taxon>
        <taxon>Ecdysozoa</taxon>
        <taxon>Arthropoda</taxon>
        <taxon>Hexapoda</taxon>
        <taxon>Insecta</taxon>
        <taxon>Pterygota</taxon>
        <taxon>Neoptera</taxon>
        <taxon>Paraneoptera</taxon>
        <taxon>Hemiptera</taxon>
        <taxon>Heteroptera</taxon>
        <taxon>Panheteroptera</taxon>
        <taxon>Cimicomorpha</taxon>
        <taxon>Miridae</taxon>
        <taxon>Mirini</taxon>
        <taxon>Lygus</taxon>
    </lineage>
</organism>
<dbReference type="AlphaFoldDB" id="A0A0A9XSQ9"/>
<evidence type="ECO:0000256" key="2">
    <source>
        <dbReference type="ARBA" id="ARBA00022980"/>
    </source>
</evidence>
<keyword evidence="3 6" id="KW-0687">Ribonucleoprotein</keyword>
<dbReference type="Gene3D" id="3.90.1030.10">
    <property type="entry name" value="Ribosomal protein L17"/>
    <property type="match status" value="1"/>
</dbReference>
<dbReference type="EMBL" id="GDHC01007681">
    <property type="protein sequence ID" value="JAQ10948.1"/>
    <property type="molecule type" value="Transcribed_RNA"/>
</dbReference>
<sequence length="221" mass="25786">MPQRHGVIKAIRHLNRNAKQRKRLFRSQVSQLIELGRIETTYARAHSVKRILDKVITLGKKGTQKAFNQCLWHVWKKQHAIKVFTDLAERYKFRPGGYTRLLRTRRRRGDNAVMCYVELIDRPNELRPANPVSYEYALAKGLVPPPHPVLPNITEHDKLNIINASPSTSYKAHRNSNSSHWFYRDHWIQNTLYPNFKRSAPKPSPAPKFEEQTSTVDSTRV</sequence>
<dbReference type="GO" id="GO:0003735">
    <property type="term" value="F:structural constituent of ribosome"/>
    <property type="evidence" value="ECO:0007669"/>
    <property type="project" value="InterPro"/>
</dbReference>
<dbReference type="GO" id="GO:0022625">
    <property type="term" value="C:cytosolic large ribosomal subunit"/>
    <property type="evidence" value="ECO:0007669"/>
    <property type="project" value="TreeGrafter"/>
</dbReference>
<dbReference type="GO" id="GO:0006412">
    <property type="term" value="P:translation"/>
    <property type="evidence" value="ECO:0007669"/>
    <property type="project" value="InterPro"/>
</dbReference>
<protein>
    <recommendedName>
        <fullName evidence="4">Large ribosomal subunit protein bL17m</fullName>
    </recommendedName>
    <alternativeName>
        <fullName evidence="5">39S ribosomal protein L17, mitochondrial</fullName>
    </alternativeName>
</protein>
<evidence type="ECO:0000313" key="8">
    <source>
        <dbReference type="EMBL" id="JAG20110.1"/>
    </source>
</evidence>
<evidence type="ECO:0000313" key="9">
    <source>
        <dbReference type="EMBL" id="JAQ10948.1"/>
    </source>
</evidence>
<reference evidence="8" key="1">
    <citation type="journal article" date="2014" name="PLoS ONE">
        <title>Transcriptome-Based Identification of ABC Transporters in the Western Tarnished Plant Bug Lygus hesperus.</title>
        <authorList>
            <person name="Hull J.J."/>
            <person name="Chaney K."/>
            <person name="Geib S.M."/>
            <person name="Fabrick J.A."/>
            <person name="Brent C.S."/>
            <person name="Walsh D."/>
            <person name="Lavine L.C."/>
        </authorList>
    </citation>
    <scope>NUCLEOTIDE SEQUENCE</scope>
</reference>
<feature type="region of interest" description="Disordered" evidence="7">
    <location>
        <begin position="198"/>
        <end position="221"/>
    </location>
</feature>
<evidence type="ECO:0000256" key="4">
    <source>
        <dbReference type="ARBA" id="ARBA00035290"/>
    </source>
</evidence>
<dbReference type="Pfam" id="PF01196">
    <property type="entry name" value="Ribosomal_L17"/>
    <property type="match status" value="1"/>
</dbReference>
<gene>
    <name evidence="8" type="primary">RPL17_1</name>
    <name evidence="9" type="synonym">RPL17</name>
    <name evidence="8" type="ORF">CM83_7469</name>
    <name evidence="9" type="ORF">g.10344</name>
</gene>
<evidence type="ECO:0000256" key="3">
    <source>
        <dbReference type="ARBA" id="ARBA00023274"/>
    </source>
</evidence>
<name>A0A0A9XSQ9_LYGHE</name>
<proteinExistence type="inferred from homology"/>
<dbReference type="InterPro" id="IPR000456">
    <property type="entry name" value="Ribosomal_bL17"/>
</dbReference>
<evidence type="ECO:0000256" key="6">
    <source>
        <dbReference type="RuleBase" id="RU000660"/>
    </source>
</evidence>
<evidence type="ECO:0000256" key="1">
    <source>
        <dbReference type="ARBA" id="ARBA00008777"/>
    </source>
</evidence>
<comment type="similarity">
    <text evidence="1 6">Belongs to the bacterial ribosomal protein bL17 family.</text>
</comment>
<dbReference type="NCBIfam" id="TIGR00059">
    <property type="entry name" value="L17"/>
    <property type="match status" value="1"/>
</dbReference>
<dbReference type="SUPFAM" id="SSF64263">
    <property type="entry name" value="Prokaryotic ribosomal protein L17"/>
    <property type="match status" value="1"/>
</dbReference>
<reference evidence="9" key="3">
    <citation type="journal article" date="2016" name="Gigascience">
        <title>De novo construction of an expanded transcriptome assembly for the western tarnished plant bug, Lygus hesperus.</title>
        <authorList>
            <person name="Tassone E.E."/>
            <person name="Geib S.M."/>
            <person name="Hall B."/>
            <person name="Fabrick J.A."/>
            <person name="Brent C.S."/>
            <person name="Hull J.J."/>
        </authorList>
    </citation>
    <scope>NUCLEOTIDE SEQUENCE</scope>
</reference>
<dbReference type="PANTHER" id="PTHR14413">
    <property type="entry name" value="RIBOSOMAL PROTEIN L17"/>
    <property type="match status" value="1"/>
</dbReference>
<dbReference type="InterPro" id="IPR036373">
    <property type="entry name" value="Ribosomal_bL17_sf"/>
</dbReference>
<accession>A0A0A9XSQ9</accession>
<feature type="compositionally biased region" description="Polar residues" evidence="7">
    <location>
        <begin position="212"/>
        <end position="221"/>
    </location>
</feature>
<dbReference type="PANTHER" id="PTHR14413:SF16">
    <property type="entry name" value="LARGE RIBOSOMAL SUBUNIT PROTEIN BL17M"/>
    <property type="match status" value="1"/>
</dbReference>
<evidence type="ECO:0000256" key="5">
    <source>
        <dbReference type="ARBA" id="ARBA00035413"/>
    </source>
</evidence>
<evidence type="ECO:0000256" key="7">
    <source>
        <dbReference type="SAM" id="MobiDB-lite"/>
    </source>
</evidence>
<keyword evidence="2 6" id="KW-0689">Ribosomal protein</keyword>
<dbReference type="EMBL" id="GBHO01023494">
    <property type="protein sequence ID" value="JAG20110.1"/>
    <property type="molecule type" value="Transcribed_RNA"/>
</dbReference>
<reference evidence="8" key="2">
    <citation type="submission" date="2014-07" db="EMBL/GenBank/DDBJ databases">
        <authorList>
            <person name="Hull J."/>
        </authorList>
    </citation>
    <scope>NUCLEOTIDE SEQUENCE</scope>
</reference>